<keyword evidence="2" id="KW-1185">Reference proteome</keyword>
<proteinExistence type="predicted"/>
<dbReference type="EMBL" id="JRES01001007">
    <property type="protein sequence ID" value="KNC26162.1"/>
    <property type="molecule type" value="Genomic_DNA"/>
</dbReference>
<sequence length="162" mass="18978">MKKVLCLFSEEEVYSCLIRRDAIKRVTRFLDEHLHICICLLVFVDGKVKPVIKGFLGQGYSEKCLLWFRFEILSQLKCICPYYPFSFIVECMGIFSHKNIVIIYTIHTIINNMMHQKSQTTPTTLSESEKILLSNTQRIVDLMLHLFGWRQGDNDLCLFVSF</sequence>
<accession>A0A0L0C1N7</accession>
<protein>
    <submittedName>
        <fullName evidence="1">Uncharacterized protein</fullName>
    </submittedName>
</protein>
<dbReference type="AlphaFoldDB" id="A0A0L0C1N7"/>
<reference evidence="1 2" key="1">
    <citation type="journal article" date="2015" name="Nat. Commun.">
        <title>Lucilia cuprina genome unlocks parasitic fly biology to underpin future interventions.</title>
        <authorList>
            <person name="Anstead C.A."/>
            <person name="Korhonen P.K."/>
            <person name="Young N.D."/>
            <person name="Hall R.S."/>
            <person name="Jex A.R."/>
            <person name="Murali S.C."/>
            <person name="Hughes D.S."/>
            <person name="Lee S.F."/>
            <person name="Perry T."/>
            <person name="Stroehlein A.J."/>
            <person name="Ansell B.R."/>
            <person name="Breugelmans B."/>
            <person name="Hofmann A."/>
            <person name="Qu J."/>
            <person name="Dugan S."/>
            <person name="Lee S.L."/>
            <person name="Chao H."/>
            <person name="Dinh H."/>
            <person name="Han Y."/>
            <person name="Doddapaneni H.V."/>
            <person name="Worley K.C."/>
            <person name="Muzny D.M."/>
            <person name="Ioannidis P."/>
            <person name="Waterhouse R.M."/>
            <person name="Zdobnov E.M."/>
            <person name="James P.J."/>
            <person name="Bagnall N.H."/>
            <person name="Kotze A.C."/>
            <person name="Gibbs R.A."/>
            <person name="Richards S."/>
            <person name="Batterham P."/>
            <person name="Gasser R.B."/>
        </authorList>
    </citation>
    <scope>NUCLEOTIDE SEQUENCE [LARGE SCALE GENOMIC DNA]</scope>
    <source>
        <strain evidence="1 2">LS</strain>
        <tissue evidence="1">Full body</tissue>
    </source>
</reference>
<evidence type="ECO:0000313" key="1">
    <source>
        <dbReference type="EMBL" id="KNC26162.1"/>
    </source>
</evidence>
<comment type="caution">
    <text evidence="1">The sequence shown here is derived from an EMBL/GenBank/DDBJ whole genome shotgun (WGS) entry which is preliminary data.</text>
</comment>
<organism evidence="1 2">
    <name type="scientific">Lucilia cuprina</name>
    <name type="common">Green bottle fly</name>
    <name type="synonym">Australian sheep blowfly</name>
    <dbReference type="NCBI Taxonomy" id="7375"/>
    <lineage>
        <taxon>Eukaryota</taxon>
        <taxon>Metazoa</taxon>
        <taxon>Ecdysozoa</taxon>
        <taxon>Arthropoda</taxon>
        <taxon>Hexapoda</taxon>
        <taxon>Insecta</taxon>
        <taxon>Pterygota</taxon>
        <taxon>Neoptera</taxon>
        <taxon>Endopterygota</taxon>
        <taxon>Diptera</taxon>
        <taxon>Brachycera</taxon>
        <taxon>Muscomorpha</taxon>
        <taxon>Oestroidea</taxon>
        <taxon>Calliphoridae</taxon>
        <taxon>Luciliinae</taxon>
        <taxon>Lucilia</taxon>
    </lineage>
</organism>
<evidence type="ECO:0000313" key="2">
    <source>
        <dbReference type="Proteomes" id="UP000037069"/>
    </source>
</evidence>
<dbReference type="Proteomes" id="UP000037069">
    <property type="component" value="Unassembled WGS sequence"/>
</dbReference>
<name>A0A0L0C1N7_LUCCU</name>
<gene>
    <name evidence="1" type="ORF">FF38_06693</name>
</gene>